<dbReference type="Proteomes" id="UP000245609">
    <property type="component" value="Unassembled WGS sequence"/>
</dbReference>
<reference evidence="2 3" key="1">
    <citation type="journal article" date="2018" name="MBio">
        <title>Comparative Genomics Reveals the Core Gene Toolbox for the Fungus-Insect Symbiosis.</title>
        <authorList>
            <person name="Wang Y."/>
            <person name="Stata M."/>
            <person name="Wang W."/>
            <person name="Stajich J.E."/>
            <person name="White M.M."/>
            <person name="Moncalvo J.M."/>
        </authorList>
    </citation>
    <scope>NUCLEOTIDE SEQUENCE [LARGE SCALE GENOMIC DNA]</scope>
    <source>
        <strain evidence="2 3">SC-DP-2</strain>
    </source>
</reference>
<evidence type="ECO:0000313" key="2">
    <source>
        <dbReference type="EMBL" id="PVU85215.1"/>
    </source>
</evidence>
<evidence type="ECO:0000256" key="1">
    <source>
        <dbReference type="SAM" id="Coils"/>
    </source>
</evidence>
<evidence type="ECO:0000313" key="3">
    <source>
        <dbReference type="Proteomes" id="UP000245609"/>
    </source>
</evidence>
<proteinExistence type="predicted"/>
<gene>
    <name evidence="2" type="ORF">BB560_007119</name>
</gene>
<keyword evidence="1" id="KW-0175">Coiled coil</keyword>
<comment type="caution">
    <text evidence="2">The sequence shown here is derived from an EMBL/GenBank/DDBJ whole genome shotgun (WGS) entry which is preliminary data.</text>
</comment>
<protein>
    <submittedName>
        <fullName evidence="2">Uncharacterized protein</fullName>
    </submittedName>
</protein>
<feature type="coiled-coil region" evidence="1">
    <location>
        <begin position="129"/>
        <end position="177"/>
    </location>
</feature>
<dbReference type="EMBL" id="MBFS01003709">
    <property type="protein sequence ID" value="PVU85215.1"/>
    <property type="molecule type" value="Genomic_DNA"/>
</dbReference>
<sequence>MYSNSKIEPALDSNLSLASESRNLAQATKLAALLNKILEINNPKTPSSQLFVPESLAFAFSKEYDPKSFLFFLSNLTENNILSDAELELSSLIQENEKYTNVSNILRSIPDQLSFLQPTKSHFALKTELKTLSSNLAQKRNILRNLSKLRTNLKNQVSQLELELRKLEAHKENALFSNTFSKSTFTPVSKQSRFSNPIESIDHLDNFSTEPNSPLSANIFKQKINPSGVQFEYNKKTELTLQKADSIFASFLSSNTSPSFHHSSSSTPATSSFISPYSASLLSKQISAFIQNISSFYQSQSKVISSFPPDLAAYIPFHYDINTELFPISHYCSLGKSELYRISKSTIDLLDKISLLKSASSILNSLSSALPLTDTFSPDNLDKISTSYIFLQLVKNHHHDLNPAEKSSVLLNTISESLSDNIFSNIESFINEYKNDLATYCLRVTKLLNSNAYQIAQDCLFSTHNKITMSNKLLLESTIRYKENNARLGAFISHINNIISHIAGNATFKEFVFGLENSVPNFDYLNLRTSSTSSTVKSSDVHLLVLDSIFSLFKNSQLDSNTSHPSSSMALKFKSNKRDSSSLPTPLYSNHVLFPFTHLLESKSQLYSAFHNQIAQFQKKFFNLEKISTTKILKNLAIPDIASGPGNAFIPLDLLDSLGKVIAKLEVSRQKYKSSEKEASTKIPNHYQLLAKLFVKFYATKLEFSLDPQSLEIHPVKTHTDTELANWLSRLNKQNS</sequence>
<dbReference type="AlphaFoldDB" id="A0A2T9XYS2"/>
<keyword evidence="3" id="KW-1185">Reference proteome</keyword>
<accession>A0A2T9XYS2</accession>
<organism evidence="2 3">
    <name type="scientific">Smittium megazygosporum</name>
    <dbReference type="NCBI Taxonomy" id="133381"/>
    <lineage>
        <taxon>Eukaryota</taxon>
        <taxon>Fungi</taxon>
        <taxon>Fungi incertae sedis</taxon>
        <taxon>Zoopagomycota</taxon>
        <taxon>Kickxellomycotina</taxon>
        <taxon>Harpellomycetes</taxon>
        <taxon>Harpellales</taxon>
        <taxon>Legeriomycetaceae</taxon>
        <taxon>Smittium</taxon>
    </lineage>
</organism>
<name>A0A2T9XYS2_9FUNG</name>